<evidence type="ECO:0000313" key="10">
    <source>
        <dbReference type="Proteomes" id="UP000563601"/>
    </source>
</evidence>
<feature type="domain" description="Sulfatase-modifying factor enzyme-like" evidence="5">
    <location>
        <begin position="220"/>
        <end position="459"/>
    </location>
</feature>
<evidence type="ECO:0000256" key="3">
    <source>
        <dbReference type="ARBA" id="ARBA00037882"/>
    </source>
</evidence>
<evidence type="ECO:0000313" key="8">
    <source>
        <dbReference type="EMBL" id="QHQ39122.1"/>
    </source>
</evidence>
<keyword evidence="2" id="KW-0408">Iron</keyword>
<dbReference type="Pfam" id="PF03781">
    <property type="entry name" value="FGE-sulfatase"/>
    <property type="match status" value="1"/>
</dbReference>
<dbReference type="InterPro" id="IPR005532">
    <property type="entry name" value="SUMF_dom"/>
</dbReference>
<evidence type="ECO:0000313" key="7">
    <source>
        <dbReference type="EMBL" id="MBB5210389.1"/>
    </source>
</evidence>
<keyword evidence="9" id="KW-1185">Reference proteome</keyword>
<dbReference type="InterPro" id="IPR034660">
    <property type="entry name" value="DinB/YfiT-like"/>
</dbReference>
<dbReference type="Pfam" id="PF12867">
    <property type="entry name" value="DinB_2"/>
    <property type="match status" value="1"/>
</dbReference>
<dbReference type="SUPFAM" id="SSF56436">
    <property type="entry name" value="C-type lectin-like"/>
    <property type="match status" value="1"/>
</dbReference>
<dbReference type="EMBL" id="JACHHR010000001">
    <property type="protein sequence ID" value="MBB5210389.1"/>
    <property type="molecule type" value="Genomic_DNA"/>
</dbReference>
<dbReference type="PANTHER" id="PTHR23150:SF36">
    <property type="entry name" value="HERCYNINE OXYGENASE"/>
    <property type="match status" value="1"/>
</dbReference>
<dbReference type="SUPFAM" id="SSF109854">
    <property type="entry name" value="DinB/YfiT-like putative metalloenzymes"/>
    <property type="match status" value="1"/>
</dbReference>
<dbReference type="InterPro" id="IPR016187">
    <property type="entry name" value="CTDL_fold"/>
</dbReference>
<dbReference type="InterPro" id="IPR024775">
    <property type="entry name" value="DinB-like"/>
</dbReference>
<evidence type="ECO:0000259" key="6">
    <source>
        <dbReference type="Pfam" id="PF12867"/>
    </source>
</evidence>
<dbReference type="Gene3D" id="3.90.1580.10">
    <property type="entry name" value="paralog of FGE (formylglycine-generating enzyme)"/>
    <property type="match status" value="1"/>
</dbReference>
<organism evidence="7 10">
    <name type="scientific">Microbulbifer hydrolyticus</name>
    <dbReference type="NCBI Taxonomy" id="48074"/>
    <lineage>
        <taxon>Bacteria</taxon>
        <taxon>Pseudomonadati</taxon>
        <taxon>Pseudomonadota</taxon>
        <taxon>Gammaproteobacteria</taxon>
        <taxon>Cellvibrionales</taxon>
        <taxon>Microbulbiferaceae</taxon>
        <taxon>Microbulbifer</taxon>
    </lineage>
</organism>
<dbReference type="GO" id="GO:0052699">
    <property type="term" value="P:ergothioneine biosynthetic process"/>
    <property type="evidence" value="ECO:0007669"/>
    <property type="project" value="InterPro"/>
</dbReference>
<evidence type="ECO:0000259" key="5">
    <source>
        <dbReference type="Pfam" id="PF03781"/>
    </source>
</evidence>
<evidence type="ECO:0000256" key="2">
    <source>
        <dbReference type="ARBA" id="ARBA00023004"/>
    </source>
</evidence>
<dbReference type="EMBL" id="CP047491">
    <property type="protein sequence ID" value="QHQ39122.1"/>
    <property type="molecule type" value="Genomic_DNA"/>
</dbReference>
<accession>A0A6P1TEE1</accession>
<dbReference type="InterPro" id="IPR042095">
    <property type="entry name" value="SUMF_sf"/>
</dbReference>
<evidence type="ECO:0000313" key="9">
    <source>
        <dbReference type="Proteomes" id="UP000464675"/>
    </source>
</evidence>
<name>A0A6P1TEE1_9GAMM</name>
<dbReference type="NCBIfam" id="TIGR03440">
    <property type="entry name" value="egtB_TIGR03440"/>
    <property type="match status" value="1"/>
</dbReference>
<dbReference type="AlphaFoldDB" id="A0A6P1TEE1"/>
<dbReference type="InterPro" id="IPR017806">
    <property type="entry name" value="EgtB"/>
</dbReference>
<dbReference type="OrthoDB" id="9768004at2"/>
<dbReference type="PANTHER" id="PTHR23150">
    <property type="entry name" value="SULFATASE MODIFYING FACTOR 1, 2"/>
    <property type="match status" value="1"/>
</dbReference>
<keyword evidence="1" id="KW-0560">Oxidoreductase</keyword>
<feature type="domain" description="DinB-like" evidence="6">
    <location>
        <begin position="54"/>
        <end position="185"/>
    </location>
</feature>
<sequence length="463" mass="52844">MNLITQAGSEVQEEGSEEGGGHGSARSESPFSATQDPNSEDLSLDQRAELLNKYQRVRTETDALSDPLSAEDMQLQSMPDASPVKWHLAHTSWFFETFILRHHLDDYRLFDPEFHHLFNSYYNSLGQPFSRPQRGLLSRPDTEQVFAYRRHVDRAIERLLAEEDCSAEVAALMTLGLNHEQQHQELLLTDILHAFSINPLLPAYLEEPADDALSGQSQPPSWLSVPEDTYTIGCDGDAFHFDNESPSHSQYLQPFRIASRLVTNREYLEFMEDGGYCEPRLWLSDGWAWVQKSQRQAPLYWQEREGGWFQFTLAGLQPVNMDAPVSHVSFYEADAFASWAGHRLPTEFEWEVAAWLYRRPDTLSAANLLEKRQYQPVPESAAAPQFVGNLWEWTGSAYLPYPGFRASADAVGEYNGKFMCNQMVLRGGSCITPADHIRISYRNFFYPHQAWQFTGIRLAGDQV</sequence>
<reference evidence="7 10" key="2">
    <citation type="submission" date="2020-08" db="EMBL/GenBank/DDBJ databases">
        <title>Genomic Encyclopedia of Type Strains, Phase IV (KMG-IV): sequencing the most valuable type-strain genomes for metagenomic binning, comparative biology and taxonomic classification.</title>
        <authorList>
            <person name="Goeker M."/>
        </authorList>
    </citation>
    <scope>NUCLEOTIDE SEQUENCE [LARGE SCALE GENOMIC DNA]</scope>
    <source>
        <strain evidence="7 10">DSM 11525</strain>
    </source>
</reference>
<dbReference type="Proteomes" id="UP000464675">
    <property type="component" value="Chromosome"/>
</dbReference>
<protein>
    <submittedName>
        <fullName evidence="7">Ergothioneine biosynthesis protein EgtB</fullName>
    </submittedName>
</protein>
<reference evidence="8 9" key="1">
    <citation type="submission" date="2020-01" db="EMBL/GenBank/DDBJ databases">
        <title>The possibility of degradation of plastic by Microbulbifer hydrolyticus IRE-31.</title>
        <authorList>
            <person name="Liu L."/>
        </authorList>
    </citation>
    <scope>NUCLEOTIDE SEQUENCE [LARGE SCALE GENOMIC DNA]</scope>
    <source>
        <strain evidence="8 9">IRE-31</strain>
    </source>
</reference>
<comment type="pathway">
    <text evidence="3">Amino-acid biosynthesis; ergothioneine biosynthesis.</text>
</comment>
<dbReference type="Proteomes" id="UP000563601">
    <property type="component" value="Unassembled WGS sequence"/>
</dbReference>
<gene>
    <name evidence="8" type="primary">egtB</name>
    <name evidence="8" type="ORF">GTQ55_09090</name>
    <name evidence="7" type="ORF">HNQ53_000577</name>
</gene>
<dbReference type="RefSeq" id="WP_161858447.1">
    <property type="nucleotide sequence ID" value="NZ_CP047491.1"/>
</dbReference>
<evidence type="ECO:0000256" key="4">
    <source>
        <dbReference type="SAM" id="MobiDB-lite"/>
    </source>
</evidence>
<feature type="region of interest" description="Disordered" evidence="4">
    <location>
        <begin position="1"/>
        <end position="43"/>
    </location>
</feature>
<dbReference type="InterPro" id="IPR051043">
    <property type="entry name" value="Sulfatase_Mod_Factor_Kinase"/>
</dbReference>
<evidence type="ECO:0000256" key="1">
    <source>
        <dbReference type="ARBA" id="ARBA00023002"/>
    </source>
</evidence>
<proteinExistence type="predicted"/>